<comment type="caution">
    <text evidence="2">The sequence shown here is derived from an EMBL/GenBank/DDBJ whole genome shotgun (WGS) entry which is preliminary data.</text>
</comment>
<evidence type="ECO:0000313" key="8">
    <source>
        <dbReference type="EMBL" id="CAF4240158.1"/>
    </source>
</evidence>
<evidence type="ECO:0000313" key="10">
    <source>
        <dbReference type="Proteomes" id="UP000663834"/>
    </source>
</evidence>
<dbReference type="Proteomes" id="UP000663887">
    <property type="component" value="Unassembled WGS sequence"/>
</dbReference>
<dbReference type="Proteomes" id="UP000663855">
    <property type="component" value="Unassembled WGS sequence"/>
</dbReference>
<dbReference type="Proteomes" id="UP000681720">
    <property type="component" value="Unassembled WGS sequence"/>
</dbReference>
<evidence type="ECO:0000313" key="9">
    <source>
        <dbReference type="EMBL" id="CAF4818394.1"/>
    </source>
</evidence>
<keyword evidence="11" id="KW-1185">Reference proteome</keyword>
<dbReference type="Proteomes" id="UP000663834">
    <property type="component" value="Unassembled WGS sequence"/>
</dbReference>
<proteinExistence type="predicted"/>
<evidence type="ECO:0000313" key="1">
    <source>
        <dbReference type="EMBL" id="CAF1605615.1"/>
    </source>
</evidence>
<dbReference type="EMBL" id="CAJNRG010005969">
    <property type="protein sequence ID" value="CAF2081511.1"/>
    <property type="molecule type" value="Genomic_DNA"/>
</dbReference>
<name>A0A816FQD7_9BILA</name>
<dbReference type="EMBL" id="CAJOBJ010003660">
    <property type="protein sequence ID" value="CAF3973418.1"/>
    <property type="molecule type" value="Genomic_DNA"/>
</dbReference>
<dbReference type="EMBL" id="CAJNOV010017274">
    <property type="protein sequence ID" value="CAF1605615.1"/>
    <property type="molecule type" value="Genomic_DNA"/>
</dbReference>
<evidence type="ECO:0000313" key="5">
    <source>
        <dbReference type="EMBL" id="CAF2081511.1"/>
    </source>
</evidence>
<evidence type="ECO:0000313" key="2">
    <source>
        <dbReference type="EMBL" id="CAF1664408.1"/>
    </source>
</evidence>
<protein>
    <submittedName>
        <fullName evidence="2">Uncharacterized protein</fullName>
    </submittedName>
</protein>
<dbReference type="EMBL" id="CAJNOW010018322">
    <property type="protein sequence ID" value="CAF1664408.1"/>
    <property type="molecule type" value="Genomic_DNA"/>
</dbReference>
<organism evidence="2 10">
    <name type="scientific">Rotaria magnacalcarata</name>
    <dbReference type="NCBI Taxonomy" id="392030"/>
    <lineage>
        <taxon>Eukaryota</taxon>
        <taxon>Metazoa</taxon>
        <taxon>Spiralia</taxon>
        <taxon>Gnathifera</taxon>
        <taxon>Rotifera</taxon>
        <taxon>Eurotatoria</taxon>
        <taxon>Bdelloidea</taxon>
        <taxon>Philodinida</taxon>
        <taxon>Philodinidae</taxon>
        <taxon>Rotaria</taxon>
    </lineage>
</organism>
<dbReference type="EMBL" id="CAJOBH010144068">
    <property type="protein sequence ID" value="CAF4818394.1"/>
    <property type="molecule type" value="Genomic_DNA"/>
</dbReference>
<dbReference type="EMBL" id="CAJNRE010007742">
    <property type="protein sequence ID" value="CAF2067563.1"/>
    <property type="molecule type" value="Genomic_DNA"/>
</dbReference>
<evidence type="ECO:0000313" key="3">
    <source>
        <dbReference type="EMBL" id="CAF2013957.1"/>
    </source>
</evidence>
<dbReference type="OrthoDB" id="10290312at2759"/>
<dbReference type="Proteomes" id="UP000663856">
    <property type="component" value="Unassembled WGS sequence"/>
</dbReference>
<evidence type="ECO:0000313" key="4">
    <source>
        <dbReference type="EMBL" id="CAF2067563.1"/>
    </source>
</evidence>
<dbReference type="EMBL" id="CAJOBG010007529">
    <property type="protein sequence ID" value="CAF4219606.1"/>
    <property type="molecule type" value="Genomic_DNA"/>
</dbReference>
<dbReference type="EMBL" id="CAJOBF010007739">
    <property type="protein sequence ID" value="CAF4240158.1"/>
    <property type="molecule type" value="Genomic_DNA"/>
</dbReference>
<gene>
    <name evidence="9" type="ORF">BYL167_LOCUS48882</name>
    <name evidence="1" type="ORF">CJN711_LOCUS35856</name>
    <name evidence="6" type="ORF">GIL414_LOCUS10276</name>
    <name evidence="2" type="ORF">KQP761_LOCUS32781</name>
    <name evidence="4" type="ORF">MBJ925_LOCUS16140</name>
    <name evidence="7" type="ORF">OVN521_LOCUS27363</name>
    <name evidence="8" type="ORF">UXM345_LOCUS30135</name>
    <name evidence="3" type="ORF">WKI299_LOCUS5385</name>
    <name evidence="5" type="ORF">XDN619_LOCUS14849</name>
</gene>
<accession>A0A816FQD7</accession>
<sequence length="240" mass="27691">MFQKQSSIHSQEPCQTQNEEVTLHKLTSPYLSRIINTVYGEFSIFQLNISSNIIDMYLPDILSPLPASITVTDRMKRYLLYLKSMVAALHSQVNREMRNLSSIVPEAEFFQQLLPEQTDMARCNIVILGDRIIFARIPQTYRVTYYLLCKHIALADCSADVRFAGQLWRDDESFLLNNDSGTYRPSIILVESAIALFKRLFPFLEIRGVSSKENARPPTLDRFNSKLKQKIARSSRIFFP</sequence>
<dbReference type="Proteomes" id="UP000681967">
    <property type="component" value="Unassembled WGS sequence"/>
</dbReference>
<evidence type="ECO:0000313" key="11">
    <source>
        <dbReference type="Proteomes" id="UP000663866"/>
    </source>
</evidence>
<dbReference type="Proteomes" id="UP000663824">
    <property type="component" value="Unassembled WGS sequence"/>
</dbReference>
<dbReference type="Proteomes" id="UP000663866">
    <property type="component" value="Unassembled WGS sequence"/>
</dbReference>
<reference evidence="2" key="1">
    <citation type="submission" date="2021-02" db="EMBL/GenBank/DDBJ databases">
        <authorList>
            <person name="Nowell W R."/>
        </authorList>
    </citation>
    <scope>NUCLEOTIDE SEQUENCE</scope>
</reference>
<dbReference type="EMBL" id="CAJNRF010001492">
    <property type="protein sequence ID" value="CAF2013957.1"/>
    <property type="molecule type" value="Genomic_DNA"/>
</dbReference>
<evidence type="ECO:0000313" key="7">
    <source>
        <dbReference type="EMBL" id="CAF4219606.1"/>
    </source>
</evidence>
<dbReference type="Proteomes" id="UP000663842">
    <property type="component" value="Unassembled WGS sequence"/>
</dbReference>
<dbReference type="AlphaFoldDB" id="A0A816FQD7"/>
<evidence type="ECO:0000313" key="6">
    <source>
        <dbReference type="EMBL" id="CAF3973418.1"/>
    </source>
</evidence>